<organism evidence="6 7">
    <name type="scientific">Thermobifida halotolerans</name>
    <dbReference type="NCBI Taxonomy" id="483545"/>
    <lineage>
        <taxon>Bacteria</taxon>
        <taxon>Bacillati</taxon>
        <taxon>Actinomycetota</taxon>
        <taxon>Actinomycetes</taxon>
        <taxon>Streptosporangiales</taxon>
        <taxon>Nocardiopsidaceae</taxon>
        <taxon>Thermobifida</taxon>
    </lineage>
</organism>
<dbReference type="KEGG" id="thao:NI17_020395"/>
<dbReference type="InterPro" id="IPR010160">
    <property type="entry name" value="CRISPR-assoc_prot_Cmr5"/>
</dbReference>
<name>A0A399G5Z7_9ACTN</name>
<dbReference type="AlphaFoldDB" id="A0A399G5Z7"/>
<reference evidence="6" key="1">
    <citation type="submission" date="2020-10" db="EMBL/GenBank/DDBJ databases">
        <title>De novo genome project of the cellulose decomposer Thermobifida halotolerans type strain.</title>
        <authorList>
            <person name="Nagy I."/>
            <person name="Horvath B."/>
            <person name="Kukolya J."/>
            <person name="Nagy I."/>
            <person name="Orsini M."/>
        </authorList>
    </citation>
    <scope>NUCLEOTIDE SEQUENCE</scope>
    <source>
        <strain evidence="6">DSM 44931</strain>
    </source>
</reference>
<dbReference type="Gene3D" id="1.10.520.30">
    <property type="entry name" value="AF1862-like domain"/>
    <property type="match status" value="1"/>
</dbReference>
<dbReference type="RefSeq" id="WP_068692725.1">
    <property type="nucleotide sequence ID" value="NZ_CP063196.1"/>
</dbReference>
<protein>
    <recommendedName>
        <fullName evidence="5">CRISPR type III-B/RAMP module-associated protein Cmr5</fullName>
    </recommendedName>
</protein>
<evidence type="ECO:0000256" key="4">
    <source>
        <dbReference type="ARBA" id="ARBA00023118"/>
    </source>
</evidence>
<dbReference type="NCBIfam" id="TIGR01881">
    <property type="entry name" value="cas_Cmr5"/>
    <property type="match status" value="1"/>
</dbReference>
<dbReference type="OrthoDB" id="3430921at2"/>
<evidence type="ECO:0000256" key="5">
    <source>
        <dbReference type="ARBA" id="ARBA00030001"/>
    </source>
</evidence>
<evidence type="ECO:0000313" key="7">
    <source>
        <dbReference type="Proteomes" id="UP000265719"/>
    </source>
</evidence>
<evidence type="ECO:0000313" key="6">
    <source>
        <dbReference type="EMBL" id="UOE19088.1"/>
    </source>
</evidence>
<dbReference type="GO" id="GO:0051607">
    <property type="term" value="P:defense response to virus"/>
    <property type="evidence" value="ECO:0007669"/>
    <property type="project" value="UniProtKB-KW"/>
</dbReference>
<dbReference type="InterPro" id="IPR023101">
    <property type="entry name" value="AF1862-like_dom_sf"/>
</dbReference>
<accession>A0A399G5Z7</accession>
<evidence type="ECO:0000256" key="2">
    <source>
        <dbReference type="ARBA" id="ARBA00006161"/>
    </source>
</evidence>
<keyword evidence="3" id="KW-0963">Cytoplasm</keyword>
<dbReference type="SUPFAM" id="SSF158568">
    <property type="entry name" value="AF1862-like"/>
    <property type="match status" value="1"/>
</dbReference>
<gene>
    <name evidence="6" type="primary">cmr5</name>
    <name evidence="6" type="ORF">NI17_020395</name>
</gene>
<sequence length="138" mass="15079">MRRLDQGMARDAALLLPEGDPARAKELRTRFRRLPVQLRTSGLAATYAFLAARSGTSGSDPLGRSYADVAQQVRARLADAGLLPAEVRTAAAPAVHRTVLRELGEMDTARYARATAEVALLFGWLRRLAEAVYVEEES</sequence>
<proteinExistence type="inferred from homology"/>
<keyword evidence="4" id="KW-0051">Antiviral defense</keyword>
<keyword evidence="7" id="KW-1185">Reference proteome</keyword>
<dbReference type="GO" id="GO:0005737">
    <property type="term" value="C:cytoplasm"/>
    <property type="evidence" value="ECO:0007669"/>
    <property type="project" value="UniProtKB-SubCell"/>
</dbReference>
<evidence type="ECO:0000256" key="3">
    <source>
        <dbReference type="ARBA" id="ARBA00022490"/>
    </source>
</evidence>
<comment type="similarity">
    <text evidence="2">Belongs to the CRISPR system Cmr5 family.</text>
</comment>
<dbReference type="EMBL" id="CP063196">
    <property type="protein sequence ID" value="UOE19088.1"/>
    <property type="molecule type" value="Genomic_DNA"/>
</dbReference>
<dbReference type="Pfam" id="PF09701">
    <property type="entry name" value="Cas_Cmr5"/>
    <property type="match status" value="1"/>
</dbReference>
<evidence type="ECO:0000256" key="1">
    <source>
        <dbReference type="ARBA" id="ARBA00004496"/>
    </source>
</evidence>
<dbReference type="Proteomes" id="UP000265719">
    <property type="component" value="Chromosome"/>
</dbReference>
<comment type="subcellular location">
    <subcellularLocation>
        <location evidence="1">Cytoplasm</location>
    </subcellularLocation>
</comment>